<dbReference type="PROSITE" id="PS51387">
    <property type="entry name" value="FAD_PCMH"/>
    <property type="match status" value="1"/>
</dbReference>
<organism evidence="12 13">
    <name type="scientific">Salinispora arenicola</name>
    <dbReference type="NCBI Taxonomy" id="168697"/>
    <lineage>
        <taxon>Bacteria</taxon>
        <taxon>Bacillati</taxon>
        <taxon>Actinomycetota</taxon>
        <taxon>Actinomycetes</taxon>
        <taxon>Micromonosporales</taxon>
        <taxon>Micromonosporaceae</taxon>
        <taxon>Salinispora</taxon>
    </lineage>
</organism>
<evidence type="ECO:0000256" key="9">
    <source>
        <dbReference type="SAM" id="Phobius"/>
    </source>
</evidence>
<feature type="transmembrane region" description="Helical" evidence="9">
    <location>
        <begin position="42"/>
        <end position="75"/>
    </location>
</feature>
<evidence type="ECO:0000313" key="12">
    <source>
        <dbReference type="EMBL" id="TQL37880.1"/>
    </source>
</evidence>
<feature type="binding site" evidence="5">
    <location>
        <position position="653"/>
    </location>
    <ligand>
        <name>substrate</name>
    </ligand>
</feature>
<evidence type="ECO:0000256" key="7">
    <source>
        <dbReference type="PIRSR" id="PIRSR625650-4"/>
    </source>
</evidence>
<dbReference type="SUPFAM" id="SSF55103">
    <property type="entry name" value="FAD-linked oxidases, C-terminal domain"/>
    <property type="match status" value="1"/>
</dbReference>
<dbReference type="SUPFAM" id="SSF56176">
    <property type="entry name" value="FAD-binding/transporter-associated domain-like"/>
    <property type="match status" value="1"/>
</dbReference>
<dbReference type="InterPro" id="IPR025650">
    <property type="entry name" value="Alkyl-DHAP_Synthase"/>
</dbReference>
<feature type="transmembrane region" description="Helical" evidence="9">
    <location>
        <begin position="111"/>
        <end position="132"/>
    </location>
</feature>
<sequence>MADWLAQAGELPTILLLGVLGLVMLFDTVPLLGVLVPGDVAILAAVGAGGSTAGLAVLATVVTGCLAGWSLSFLAGRRFGERLRRSRIGDWIGEQRWAAAERMLRRHGGRIVLVAPFLPVLNALLPLVAGGLRMSYRRFVGCAALGATAWAGLYLVLGTASRSVTGLLPGAPSPMVVTMVVGLVLATVVLAVTRRRLMLELLDDALRTPAGAPHPTGCRRRTVLSAPTVADVPAGAGLWDTGHVVSRVRFTASTRVTLGGRMPAKHRSWWGWGYVEDAVTGAEAARLADRVRALLPDVDLSPHEPPPVAELDLPPARITPPAALAHLCSAEQADRAAHAHGKAFRDVVRNLHGDVRHPPDLVARPTSEQDVVDLLDWCSRSGLAVVPFGGGSSVVGGVEPRVGEGYPGTVSLDLGRLDRVLEVDRTSRAARVQAGVFGPALEEQLRPQHLTLRHYPQSFEFSTLGGWLATRAGGHYATVLTHIDDLVEALRVVTPTGISQSRRLPASGAGPSPDRLFLGSEGALGVITEAWLRLQDRPRWRADAAVHFDDHDAAVAATRVIAQSGLHPSNCRLLDPAEALLNAGAATGGGVLVLGFESADHPVGPALERAVELCRDHGGTLPEPPRERDESTSRGDGATDTWRSSFLRMPYQRDALAARSMIVETFETACTWDRYPALRAAVLDAVGTALREVGATGVVTCRFTHVYPDGPAPYFGVYAAGRWGSTLAQWDQIKHAVSEALLASGGTITHHHAVGRDHRPWYDQQRPEQVALALRAAKAALDPSWVLNPGVLLDT</sequence>
<dbReference type="GO" id="GO:0008610">
    <property type="term" value="P:lipid biosynthetic process"/>
    <property type="evidence" value="ECO:0007669"/>
    <property type="project" value="InterPro"/>
</dbReference>
<feature type="transmembrane region" description="Helical" evidence="9">
    <location>
        <begin position="138"/>
        <end position="160"/>
    </location>
</feature>
<dbReference type="GO" id="GO:0008609">
    <property type="term" value="F:alkylglycerone-phosphate synthase activity"/>
    <property type="evidence" value="ECO:0007669"/>
    <property type="project" value="InterPro"/>
</dbReference>
<keyword evidence="9" id="KW-1133">Transmembrane helix</keyword>
<feature type="binding site" evidence="6">
    <location>
        <begin position="387"/>
        <end position="393"/>
    </location>
    <ligand>
        <name>FAD</name>
        <dbReference type="ChEBI" id="CHEBI:57692"/>
    </ligand>
</feature>
<dbReference type="AlphaFoldDB" id="A0A542XPZ3"/>
<evidence type="ECO:0000259" key="10">
    <source>
        <dbReference type="PROSITE" id="PS51387"/>
    </source>
</evidence>
<dbReference type="PANTHER" id="PTHR46568">
    <property type="entry name" value="ALKYLDIHYDROXYACETONEPHOSPHATE SYNTHASE, PEROXISOMAL"/>
    <property type="match status" value="1"/>
</dbReference>
<dbReference type="Pfam" id="PF01565">
    <property type="entry name" value="FAD_binding_4"/>
    <property type="match status" value="1"/>
</dbReference>
<protein>
    <submittedName>
        <fullName evidence="12">FAD/FMN-containing dehydrogenase</fullName>
    </submittedName>
</protein>
<dbReference type="InterPro" id="IPR032816">
    <property type="entry name" value="VTT_dom"/>
</dbReference>
<keyword evidence="3 6" id="KW-0274">FAD</keyword>
<dbReference type="InterPro" id="IPR006094">
    <property type="entry name" value="Oxid_FAD_bind_N"/>
</dbReference>
<reference evidence="12 13" key="1">
    <citation type="submission" date="2019-06" db="EMBL/GenBank/DDBJ databases">
        <title>Sequencing the genomes of 1000 actinobacteria strains.</title>
        <authorList>
            <person name="Klenk H.-P."/>
        </authorList>
    </citation>
    <scope>NUCLEOTIDE SEQUENCE [LARGE SCALE GENOMIC DNA]</scope>
    <source>
        <strain evidence="12 13">DSM 44819</strain>
    </source>
</reference>
<evidence type="ECO:0000256" key="4">
    <source>
        <dbReference type="PIRSR" id="PIRSR625650-1"/>
    </source>
</evidence>
<dbReference type="EMBL" id="BOQM01000017">
    <property type="protein sequence ID" value="GIM85843.1"/>
    <property type="molecule type" value="Genomic_DNA"/>
</dbReference>
<comment type="caution">
    <text evidence="12">The sequence shown here is derived from an EMBL/GenBank/DDBJ whole genome shotgun (WGS) entry which is preliminary data.</text>
</comment>
<dbReference type="Gene3D" id="3.30.300.330">
    <property type="match status" value="1"/>
</dbReference>
<feature type="active site" description="Proton donor/acceptor" evidence="4">
    <location>
        <position position="714"/>
    </location>
</feature>
<evidence type="ECO:0000256" key="1">
    <source>
        <dbReference type="ARBA" id="ARBA00008000"/>
    </source>
</evidence>
<evidence type="ECO:0000313" key="13">
    <source>
        <dbReference type="Proteomes" id="UP000315983"/>
    </source>
</evidence>
<feature type="region of interest" description="Disordered" evidence="8">
    <location>
        <begin position="616"/>
        <end position="640"/>
    </location>
</feature>
<evidence type="ECO:0000256" key="6">
    <source>
        <dbReference type="PIRSR" id="PIRSR625650-3"/>
    </source>
</evidence>
<dbReference type="EMBL" id="VFOL01000001">
    <property type="protein sequence ID" value="TQL37880.1"/>
    <property type="molecule type" value="Genomic_DNA"/>
</dbReference>
<feature type="site" description="Important for enzyme activity" evidence="7">
    <location>
        <position position="572"/>
    </location>
</feature>
<evidence type="ECO:0000313" key="11">
    <source>
        <dbReference type="EMBL" id="GIM85843.1"/>
    </source>
</evidence>
<feature type="domain" description="FAD-binding PCMH-type" evidence="10">
    <location>
        <begin position="355"/>
        <end position="537"/>
    </location>
</feature>
<keyword evidence="9" id="KW-0472">Membrane</keyword>
<dbReference type="GO" id="GO:0071949">
    <property type="term" value="F:FAD binding"/>
    <property type="evidence" value="ECO:0007669"/>
    <property type="project" value="InterPro"/>
</dbReference>
<keyword evidence="14" id="KW-1185">Reference proteome</keyword>
<comment type="similarity">
    <text evidence="1">Belongs to the FAD-binding oxidoreductase/transferase type 4 family.</text>
</comment>
<feature type="compositionally biased region" description="Basic and acidic residues" evidence="8">
    <location>
        <begin position="616"/>
        <end position="633"/>
    </location>
</feature>
<dbReference type="Pfam" id="PF02913">
    <property type="entry name" value="FAD-oxidase_C"/>
    <property type="match status" value="1"/>
</dbReference>
<feature type="binding site" evidence="6">
    <location>
        <begin position="521"/>
        <end position="527"/>
    </location>
    <ligand>
        <name>FAD</name>
        <dbReference type="ChEBI" id="CHEBI:57692"/>
    </ligand>
</feature>
<evidence type="ECO:0000256" key="8">
    <source>
        <dbReference type="SAM" id="MobiDB-lite"/>
    </source>
</evidence>
<accession>A0A542XPZ3</accession>
<dbReference type="InterPro" id="IPR016164">
    <property type="entry name" value="FAD-linked_Oxase-like_C"/>
</dbReference>
<feature type="transmembrane region" description="Helical" evidence="9">
    <location>
        <begin position="12"/>
        <end position="36"/>
    </location>
</feature>
<name>A0A542XPZ3_SALAC</name>
<dbReference type="InterPro" id="IPR016169">
    <property type="entry name" value="FAD-bd_PCMH_sub2"/>
</dbReference>
<dbReference type="InterPro" id="IPR004113">
    <property type="entry name" value="FAD-bd_oxidored_4_C"/>
</dbReference>
<keyword evidence="2" id="KW-0285">Flavoprotein</keyword>
<evidence type="ECO:0000313" key="14">
    <source>
        <dbReference type="Proteomes" id="UP000677457"/>
    </source>
</evidence>
<feature type="transmembrane region" description="Helical" evidence="9">
    <location>
        <begin position="172"/>
        <end position="192"/>
    </location>
</feature>
<dbReference type="InterPro" id="IPR016166">
    <property type="entry name" value="FAD-bd_PCMH"/>
</dbReference>
<dbReference type="Gene3D" id="3.30.465.10">
    <property type="match status" value="1"/>
</dbReference>
<dbReference type="PANTHER" id="PTHR46568:SF1">
    <property type="entry name" value="ALKYLDIHYDROXYACETONEPHOSPHATE SYNTHASE, PEROXISOMAL"/>
    <property type="match status" value="1"/>
</dbReference>
<dbReference type="RefSeq" id="WP_142116472.1">
    <property type="nucleotide sequence ID" value="NZ_BOQM01000017.1"/>
</dbReference>
<keyword evidence="9" id="KW-0812">Transmembrane</keyword>
<dbReference type="Proteomes" id="UP000677457">
    <property type="component" value="Unassembled WGS sequence"/>
</dbReference>
<dbReference type="Proteomes" id="UP000315983">
    <property type="component" value="Unassembled WGS sequence"/>
</dbReference>
<dbReference type="InterPro" id="IPR036318">
    <property type="entry name" value="FAD-bd_PCMH-like_sf"/>
</dbReference>
<proteinExistence type="inferred from homology"/>
<comment type="cofactor">
    <cofactor evidence="6">
        <name>FAD</name>
        <dbReference type="ChEBI" id="CHEBI:57692"/>
    </cofactor>
</comment>
<dbReference type="Pfam" id="PF09335">
    <property type="entry name" value="VTT_dom"/>
    <property type="match status" value="1"/>
</dbReference>
<reference evidence="11 14" key="2">
    <citation type="submission" date="2021-03" db="EMBL/GenBank/DDBJ databases">
        <title>Whole genome shotgun sequence of Salinispora arenicola NBRC 105043.</title>
        <authorList>
            <person name="Komaki H."/>
            <person name="Tamura T."/>
        </authorList>
    </citation>
    <scope>NUCLEOTIDE SEQUENCE [LARGE SCALE GENOMIC DNA]</scope>
    <source>
        <strain evidence="11 14">NBRC 105043</strain>
    </source>
</reference>
<dbReference type="GeneID" id="93772272"/>
<evidence type="ECO:0000256" key="5">
    <source>
        <dbReference type="PIRSR" id="PIRSR625650-2"/>
    </source>
</evidence>
<gene>
    <name evidence="12" type="ORF">FB564_3051</name>
    <name evidence="11" type="ORF">Sar04_25790</name>
</gene>
<evidence type="ECO:0000256" key="2">
    <source>
        <dbReference type="ARBA" id="ARBA00022630"/>
    </source>
</evidence>
<evidence type="ECO:0000256" key="3">
    <source>
        <dbReference type="ARBA" id="ARBA00022827"/>
    </source>
</evidence>